<feature type="binding site" evidence="9">
    <location>
        <position position="204"/>
    </location>
    <ligand>
        <name>substrate</name>
    </ligand>
</feature>
<feature type="binding site" evidence="9">
    <location>
        <begin position="249"/>
        <end position="253"/>
    </location>
    <ligand>
        <name>substrate</name>
    </ligand>
</feature>
<feature type="domain" description="UDP-glucose/GDP-mannose dehydrogenase C-terminal" evidence="11">
    <location>
        <begin position="312"/>
        <end position="414"/>
    </location>
</feature>
<dbReference type="GO" id="GO:0000271">
    <property type="term" value="P:polysaccharide biosynthetic process"/>
    <property type="evidence" value="ECO:0007669"/>
    <property type="project" value="InterPro"/>
</dbReference>
<dbReference type="Pfam" id="PF03721">
    <property type="entry name" value="UDPG_MGDP_dh_N"/>
    <property type="match status" value="1"/>
</dbReference>
<comment type="caution">
    <text evidence="12">The sequence shown here is derived from an EMBL/GenBank/DDBJ whole genome shotgun (WGS) entry which is preliminary data.</text>
</comment>
<dbReference type="InterPro" id="IPR014026">
    <property type="entry name" value="UDP-Glc/GDP-Man_DH_dimer"/>
</dbReference>
<dbReference type="Pfam" id="PF00984">
    <property type="entry name" value="UDPG_MGDP_dh"/>
    <property type="match status" value="1"/>
</dbReference>
<dbReference type="InterPro" id="IPR001732">
    <property type="entry name" value="UDP-Glc/GDP-Man_DH_N"/>
</dbReference>
<comment type="pathway">
    <text evidence="1">Nucleotide-sugar biosynthesis; UDP-alpha-D-glucuronate biosynthesis; UDP-alpha-D-glucuronate from UDP-alpha-D-glucose: step 1/1.</text>
</comment>
<comment type="catalytic activity">
    <reaction evidence="6 7">
        <text>UDP-alpha-D-glucose + 2 NAD(+) + H2O = UDP-alpha-D-glucuronate + 2 NADH + 3 H(+)</text>
        <dbReference type="Rhea" id="RHEA:23596"/>
        <dbReference type="ChEBI" id="CHEBI:15377"/>
        <dbReference type="ChEBI" id="CHEBI:15378"/>
        <dbReference type="ChEBI" id="CHEBI:57540"/>
        <dbReference type="ChEBI" id="CHEBI:57945"/>
        <dbReference type="ChEBI" id="CHEBI:58052"/>
        <dbReference type="ChEBI" id="CHEBI:58885"/>
        <dbReference type="EC" id="1.1.1.22"/>
    </reaction>
</comment>
<dbReference type="InterPro" id="IPR028357">
    <property type="entry name" value="UDPglc_DH_bac"/>
</dbReference>
<gene>
    <name evidence="12" type="ORF">XE03_0223</name>
</gene>
<dbReference type="PANTHER" id="PTHR43750">
    <property type="entry name" value="UDP-GLUCOSE 6-DEHYDROGENASE TUAD"/>
    <property type="match status" value="1"/>
</dbReference>
<feature type="binding site" evidence="10">
    <location>
        <position position="263"/>
    </location>
    <ligand>
        <name>NAD(+)</name>
        <dbReference type="ChEBI" id="CHEBI:57540"/>
    </ligand>
</feature>
<dbReference type="PANTHER" id="PTHR43750:SF3">
    <property type="entry name" value="UDP-GLUCOSE 6-DEHYDROGENASE TUAD"/>
    <property type="match status" value="1"/>
</dbReference>
<organism evidence="12 13">
    <name type="scientific">candidate division TA06 bacterium 34_109</name>
    <dbReference type="NCBI Taxonomy" id="1635277"/>
    <lineage>
        <taxon>Bacteria</taxon>
        <taxon>Bacteria division TA06</taxon>
    </lineage>
</organism>
<dbReference type="NCBIfam" id="TIGR03026">
    <property type="entry name" value="NDP-sugDHase"/>
    <property type="match status" value="1"/>
</dbReference>
<dbReference type="InterPro" id="IPR017476">
    <property type="entry name" value="UDP-Glc/GDP-Man"/>
</dbReference>
<feature type="binding site" evidence="10">
    <location>
        <position position="155"/>
    </location>
    <ligand>
        <name>NAD(+)</name>
        <dbReference type="ChEBI" id="CHEBI:57540"/>
    </ligand>
</feature>
<dbReference type="GO" id="GO:0051287">
    <property type="term" value="F:NAD binding"/>
    <property type="evidence" value="ECO:0007669"/>
    <property type="project" value="InterPro"/>
</dbReference>
<evidence type="ECO:0000313" key="12">
    <source>
        <dbReference type="EMBL" id="KUK88217.1"/>
    </source>
</evidence>
<dbReference type="PIRSF" id="PIRSF000124">
    <property type="entry name" value="UDPglc_GDPman_dh"/>
    <property type="match status" value="1"/>
</dbReference>
<dbReference type="PIRSF" id="PIRSF500134">
    <property type="entry name" value="UDPglc_DH_bac"/>
    <property type="match status" value="1"/>
</dbReference>
<sequence>MKISVIGTGYVGLVTGVVFAHLGHNVICMDKNEEKIEKLKNGIMPIYEPGLEEMANKSYREGRLFYTTSIKDAVEKSEIIFIAVDTMPKKNWQTDLSSVKKVAADIGRYINGYKIVVNKSTVPVGTGDLVGKIIKKNMKKKFHFDIVSNPEFLREGQAIYDTLQPDRIIIGSESVEAAMKIVELYQGMNSVIKITKLKSAELIKYASNSFLGMKISFINSIADLAEITGSDVTEIAEGMGLDKRIGREFLNAGIGYGGSCFPKDIGSLIYTAKSLGYDFGILKEVKKVNDKRVKRFVERIKKVTKLTNRKVGILGLSFKPNTDDIREAPSLKLIELLLKDKAKLKVYDPVAMENVKKVLKNKVEYSKDLYNCVDGTDLVILVTEWDVFKNADLKRIKDGMKGDLFFDGRNVYDPQIMKSLGFRYFSVGR</sequence>
<dbReference type="EC" id="1.1.1.22" evidence="3 7"/>
<dbReference type="Proteomes" id="UP000053467">
    <property type="component" value="Unassembled WGS sequence"/>
</dbReference>
<evidence type="ECO:0000256" key="9">
    <source>
        <dbReference type="PIRSR" id="PIRSR500134-2"/>
    </source>
</evidence>
<dbReference type="SUPFAM" id="SSF52413">
    <property type="entry name" value="UDP-glucose/GDP-mannose dehydrogenase C-terminal domain"/>
    <property type="match status" value="1"/>
</dbReference>
<feature type="binding site" evidence="10">
    <location>
        <position position="30"/>
    </location>
    <ligand>
        <name>NAD(+)</name>
        <dbReference type="ChEBI" id="CHEBI:57540"/>
    </ligand>
</feature>
<dbReference type="AlphaFoldDB" id="A0A101I3D9"/>
<evidence type="ECO:0000256" key="6">
    <source>
        <dbReference type="ARBA" id="ARBA00047473"/>
    </source>
</evidence>
<evidence type="ECO:0000313" key="13">
    <source>
        <dbReference type="Proteomes" id="UP000053467"/>
    </source>
</evidence>
<comment type="similarity">
    <text evidence="2 7">Belongs to the UDP-glucose/GDP-mannose dehydrogenase family.</text>
</comment>
<feature type="binding site" evidence="10">
    <location>
        <position position="121"/>
    </location>
    <ligand>
        <name>NAD(+)</name>
        <dbReference type="ChEBI" id="CHEBI:57540"/>
    </ligand>
</feature>
<dbReference type="UniPathway" id="UPA00038">
    <property type="reaction ID" value="UER00491"/>
</dbReference>
<keyword evidence="5 7" id="KW-0520">NAD</keyword>
<dbReference type="InterPro" id="IPR014027">
    <property type="entry name" value="UDP-Glc/GDP-Man_DH_C"/>
</dbReference>
<dbReference type="SUPFAM" id="SSF51735">
    <property type="entry name" value="NAD(P)-binding Rossmann-fold domains"/>
    <property type="match status" value="1"/>
</dbReference>
<dbReference type="InterPro" id="IPR036220">
    <property type="entry name" value="UDP-Glc/GDP-Man_DH_C_sf"/>
</dbReference>
<feature type="binding site" evidence="9">
    <location>
        <position position="319"/>
    </location>
    <ligand>
        <name>substrate</name>
    </ligand>
</feature>
<evidence type="ECO:0000256" key="2">
    <source>
        <dbReference type="ARBA" id="ARBA00006601"/>
    </source>
</evidence>
<feature type="active site" description="Nucleophile" evidence="8">
    <location>
        <position position="260"/>
    </location>
</feature>
<evidence type="ECO:0000256" key="8">
    <source>
        <dbReference type="PIRSR" id="PIRSR500134-1"/>
    </source>
</evidence>
<evidence type="ECO:0000256" key="4">
    <source>
        <dbReference type="ARBA" id="ARBA00023002"/>
    </source>
</evidence>
<evidence type="ECO:0000256" key="7">
    <source>
        <dbReference type="PIRNR" id="PIRNR000124"/>
    </source>
</evidence>
<protein>
    <recommendedName>
        <fullName evidence="3 7">UDP-glucose 6-dehydrogenase</fullName>
        <ecNumber evidence="3 7">1.1.1.22</ecNumber>
    </recommendedName>
</protein>
<keyword evidence="4 7" id="KW-0560">Oxidoreductase</keyword>
<evidence type="ECO:0000259" key="11">
    <source>
        <dbReference type="SMART" id="SM00984"/>
    </source>
</evidence>
<evidence type="ECO:0000256" key="1">
    <source>
        <dbReference type="ARBA" id="ARBA00004701"/>
    </source>
</evidence>
<feature type="binding site" evidence="10">
    <location>
        <position position="86"/>
    </location>
    <ligand>
        <name>NAD(+)</name>
        <dbReference type="ChEBI" id="CHEBI:57540"/>
    </ligand>
</feature>
<dbReference type="EMBL" id="LGGX01000001">
    <property type="protein sequence ID" value="KUK88217.1"/>
    <property type="molecule type" value="Genomic_DNA"/>
</dbReference>
<proteinExistence type="inferred from homology"/>
<evidence type="ECO:0000256" key="3">
    <source>
        <dbReference type="ARBA" id="ARBA00012954"/>
    </source>
</evidence>
<evidence type="ECO:0000256" key="10">
    <source>
        <dbReference type="PIRSR" id="PIRSR500134-3"/>
    </source>
</evidence>
<dbReference type="PATRIC" id="fig|1635277.3.peg.233"/>
<feature type="binding site" evidence="9">
    <location>
        <begin position="152"/>
        <end position="155"/>
    </location>
    <ligand>
        <name>substrate</name>
    </ligand>
</feature>
<accession>A0A101I3D9</accession>
<dbReference type="InterPro" id="IPR008927">
    <property type="entry name" value="6-PGluconate_DH-like_C_sf"/>
</dbReference>
<dbReference type="GO" id="GO:0006065">
    <property type="term" value="P:UDP-glucuronate biosynthetic process"/>
    <property type="evidence" value="ECO:0007669"/>
    <property type="project" value="UniProtKB-UniPathway"/>
</dbReference>
<feature type="binding site" evidence="10">
    <location>
        <position position="326"/>
    </location>
    <ligand>
        <name>NAD(+)</name>
        <dbReference type="ChEBI" id="CHEBI:57540"/>
    </ligand>
</feature>
<dbReference type="Pfam" id="PF03720">
    <property type="entry name" value="UDPG_MGDP_dh_C"/>
    <property type="match status" value="1"/>
</dbReference>
<dbReference type="SUPFAM" id="SSF48179">
    <property type="entry name" value="6-phosphogluconate dehydrogenase C-terminal domain-like"/>
    <property type="match status" value="1"/>
</dbReference>
<reference evidence="13" key="1">
    <citation type="journal article" date="2015" name="MBio">
        <title>Genome-Resolved Metagenomic Analysis Reveals Roles for Candidate Phyla and Other Microbial Community Members in Biogeochemical Transformations in Oil Reservoirs.</title>
        <authorList>
            <person name="Hu P."/>
            <person name="Tom L."/>
            <person name="Singh A."/>
            <person name="Thomas B.C."/>
            <person name="Baker B.J."/>
            <person name="Piceno Y.M."/>
            <person name="Andersen G.L."/>
            <person name="Banfield J.F."/>
        </authorList>
    </citation>
    <scope>NUCLEOTIDE SEQUENCE [LARGE SCALE GENOMIC DNA]</scope>
</reference>
<dbReference type="SMART" id="SM00984">
    <property type="entry name" value="UDPG_MGDP_dh_C"/>
    <property type="match status" value="1"/>
</dbReference>
<dbReference type="Gene3D" id="3.40.50.720">
    <property type="entry name" value="NAD(P)-binding Rossmann-like Domain"/>
    <property type="match status" value="2"/>
</dbReference>
<dbReference type="InterPro" id="IPR036291">
    <property type="entry name" value="NAD(P)-bd_dom_sf"/>
</dbReference>
<name>A0A101I3D9_UNCT6</name>
<feature type="binding site" evidence="9">
    <location>
        <position position="257"/>
    </location>
    <ligand>
        <name>substrate</name>
    </ligand>
</feature>
<evidence type="ECO:0000256" key="5">
    <source>
        <dbReference type="ARBA" id="ARBA00023027"/>
    </source>
</evidence>
<feature type="binding site" evidence="10">
    <location>
        <position position="35"/>
    </location>
    <ligand>
        <name>NAD(+)</name>
        <dbReference type="ChEBI" id="CHEBI:57540"/>
    </ligand>
</feature>
<dbReference type="GO" id="GO:0003979">
    <property type="term" value="F:UDP-glucose 6-dehydrogenase activity"/>
    <property type="evidence" value="ECO:0007669"/>
    <property type="project" value="UniProtKB-EC"/>
</dbReference>
<dbReference type="Gene3D" id="1.20.5.100">
    <property type="entry name" value="Cytochrome c1, transmembrane anchor, C-terminal"/>
    <property type="match status" value="1"/>
</dbReference>